<dbReference type="PANTHER" id="PTHR13158:SF5">
    <property type="entry name" value="NAD KINASE 2, MITOCHONDRIAL"/>
    <property type="match status" value="1"/>
</dbReference>
<comment type="similarity">
    <text evidence="1">Belongs to the NAD kinase family.</text>
</comment>
<keyword evidence="1" id="KW-0520">NAD</keyword>
<dbReference type="SUPFAM" id="SSF111331">
    <property type="entry name" value="NAD kinase/diacylglycerol kinase-like"/>
    <property type="match status" value="1"/>
</dbReference>
<comment type="catalytic activity">
    <reaction evidence="1">
        <text>NAD(+) + ATP = ADP + NADP(+) + H(+)</text>
        <dbReference type="Rhea" id="RHEA:18629"/>
        <dbReference type="ChEBI" id="CHEBI:15378"/>
        <dbReference type="ChEBI" id="CHEBI:30616"/>
        <dbReference type="ChEBI" id="CHEBI:57540"/>
        <dbReference type="ChEBI" id="CHEBI:58349"/>
        <dbReference type="ChEBI" id="CHEBI:456216"/>
        <dbReference type="EC" id="2.7.1.23"/>
    </reaction>
</comment>
<dbReference type="AlphaFoldDB" id="A0A1I7YID4"/>
<name>A0A1I7YID4_9BILA</name>
<keyword evidence="1" id="KW-0067">ATP-binding</keyword>
<dbReference type="GO" id="GO:0006741">
    <property type="term" value="P:NADP+ biosynthetic process"/>
    <property type="evidence" value="ECO:0007669"/>
    <property type="project" value="UniProtKB-UniRule"/>
</dbReference>
<keyword evidence="1" id="KW-0418">Kinase</keyword>
<evidence type="ECO:0000313" key="3">
    <source>
        <dbReference type="WBParaSite" id="L893_g16684.t1"/>
    </source>
</evidence>
<comment type="subcellular location">
    <subcellularLocation>
        <location evidence="1">Mitochondrion</location>
    </subcellularLocation>
</comment>
<dbReference type="Gene3D" id="3.40.50.10330">
    <property type="entry name" value="Probable inorganic polyphosphate/atp-NAD kinase, domain 1"/>
    <property type="match status" value="1"/>
</dbReference>
<organism evidence="2 3">
    <name type="scientific">Steinernema glaseri</name>
    <dbReference type="NCBI Taxonomy" id="37863"/>
    <lineage>
        <taxon>Eukaryota</taxon>
        <taxon>Metazoa</taxon>
        <taxon>Ecdysozoa</taxon>
        <taxon>Nematoda</taxon>
        <taxon>Chromadorea</taxon>
        <taxon>Rhabditida</taxon>
        <taxon>Tylenchina</taxon>
        <taxon>Panagrolaimomorpha</taxon>
        <taxon>Strongyloidoidea</taxon>
        <taxon>Steinernematidae</taxon>
        <taxon>Steinernema</taxon>
    </lineage>
</organism>
<keyword evidence="1" id="KW-0521">NADP</keyword>
<keyword evidence="2" id="KW-1185">Reference proteome</keyword>
<dbReference type="InterPro" id="IPR016064">
    <property type="entry name" value="NAD/diacylglycerol_kinase_sf"/>
</dbReference>
<comment type="subunit">
    <text evidence="1">Homodimer.</text>
</comment>
<dbReference type="GO" id="GO:0003951">
    <property type="term" value="F:NAD+ kinase activity"/>
    <property type="evidence" value="ECO:0007669"/>
    <property type="project" value="UniProtKB-UniRule"/>
</dbReference>
<dbReference type="GO" id="GO:0005524">
    <property type="term" value="F:ATP binding"/>
    <property type="evidence" value="ECO:0007669"/>
    <property type="project" value="UniProtKB-UniRule"/>
</dbReference>
<dbReference type="InterPro" id="IPR012355">
    <property type="entry name" value="NADK2_mit"/>
</dbReference>
<protein>
    <recommendedName>
        <fullName evidence="1">NAD kinase 2, mitochondrial</fullName>
        <ecNumber evidence="1">2.7.1.23</ecNumber>
    </recommendedName>
    <alternativeName>
        <fullName evidence="1">NAD kinase domain-containing protein 1, mitochondrial</fullName>
    </alternativeName>
</protein>
<dbReference type="PIRSF" id="PIRSF017565">
    <property type="entry name" value="Kin_ATP-NAD_euk"/>
    <property type="match status" value="1"/>
</dbReference>
<dbReference type="GO" id="GO:0005739">
    <property type="term" value="C:mitochondrion"/>
    <property type="evidence" value="ECO:0007669"/>
    <property type="project" value="UniProtKB-SubCell"/>
</dbReference>
<keyword evidence="1" id="KW-0547">Nucleotide-binding</keyword>
<proteinExistence type="inferred from homology"/>
<dbReference type="Proteomes" id="UP000095287">
    <property type="component" value="Unplaced"/>
</dbReference>
<sequence length="449" mass="50525">MHSLSVCAVKCVSAYASAVLKNGFPAACRRQLTTNSRQFVGHLNDDIALGSAMPNSTHDGCCESGTAVANGSDTDTQKMEFNPKRVLLLSKITRLEFERRRHPNLNESELELLLKTRGSDYERLLNKHNHHLSYLNLINSELNRAGIETRIVKRFNYTDDVIDWADAIFSAGGDGTFLLAASKIKTRDKAVIGINTDPTGSEGYMCLMRKKPADAFPEALQRLLSGDFRWLWRQRIRISLVNGRLDDPVELHDQELHVDIDEVRARQSSTTLSSEHRYPLLSLNEVYIGESQSSRVSYYELQLDSQPMVKQKSSGITICTGTGSTSWHFNINKLTNECVSELLNILNGTFNTAVEPTKDNVQKIVDQFNSRLVYEPDCKKMAYSVRDAIWNATFPRLPPRGFAERIRVKSRCFDANLVIDGGISYKFNDGMEAVLEMHPEDALRTVILG</sequence>
<dbReference type="GO" id="GO:0042803">
    <property type="term" value="F:protein homodimerization activity"/>
    <property type="evidence" value="ECO:0007669"/>
    <property type="project" value="UniProtKB-UniRule"/>
</dbReference>
<reference evidence="3" key="1">
    <citation type="submission" date="2016-11" db="UniProtKB">
        <authorList>
            <consortium name="WormBaseParasite"/>
        </authorList>
    </citation>
    <scope>IDENTIFICATION</scope>
</reference>
<dbReference type="InterPro" id="IPR017437">
    <property type="entry name" value="ATP-NAD_kinase_PpnK-typ_C"/>
</dbReference>
<dbReference type="InterPro" id="IPR017438">
    <property type="entry name" value="ATP-NAD_kinase_N"/>
</dbReference>
<accession>A0A1I7YID4</accession>
<dbReference type="GO" id="GO:0019674">
    <property type="term" value="P:NAD+ metabolic process"/>
    <property type="evidence" value="ECO:0007669"/>
    <property type="project" value="UniProtKB-UniRule"/>
</dbReference>
<keyword evidence="1" id="KW-0496">Mitochondrion</keyword>
<dbReference type="Gene3D" id="2.60.200.30">
    <property type="entry name" value="Probable inorganic polyphosphate/atp-NAD kinase, domain 2"/>
    <property type="match status" value="1"/>
</dbReference>
<evidence type="ECO:0000256" key="1">
    <source>
        <dbReference type="PIRNR" id="PIRNR017565"/>
    </source>
</evidence>
<keyword evidence="1" id="KW-0808">Transferase</keyword>
<dbReference type="WBParaSite" id="L893_g16684.t1">
    <property type="protein sequence ID" value="L893_g16684.t1"/>
    <property type="gene ID" value="L893_g16684"/>
</dbReference>
<dbReference type="PANTHER" id="PTHR13158">
    <property type="match status" value="1"/>
</dbReference>
<evidence type="ECO:0000313" key="2">
    <source>
        <dbReference type="Proteomes" id="UP000095287"/>
    </source>
</evidence>
<dbReference type="EC" id="2.7.1.23" evidence="1"/>
<comment type="function">
    <text evidence="1">Mitochondrial NAD(+) kinase that phosphorylates NAD(+) to yield NADP(+). Can use both ATP or inorganic polyphosphate as the phosphoryl donor.</text>
</comment>